<gene>
    <name evidence="1" type="ordered locus">Sulac_2537</name>
</gene>
<dbReference type="STRING" id="679936.Sulac_2537"/>
<name>G8TWL0_SULAD</name>
<dbReference type="Proteomes" id="UP000005439">
    <property type="component" value="Chromosome"/>
</dbReference>
<organism evidence="1 2">
    <name type="scientific">Sulfobacillus acidophilus (strain ATCC 700253 / DSM 10332 / NAL)</name>
    <dbReference type="NCBI Taxonomy" id="679936"/>
    <lineage>
        <taxon>Bacteria</taxon>
        <taxon>Bacillati</taxon>
        <taxon>Bacillota</taxon>
        <taxon>Clostridia</taxon>
        <taxon>Eubacteriales</taxon>
        <taxon>Clostridiales Family XVII. Incertae Sedis</taxon>
        <taxon>Sulfobacillus</taxon>
    </lineage>
</organism>
<evidence type="ECO:0000313" key="1">
    <source>
        <dbReference type="EMBL" id="AEW05999.1"/>
    </source>
</evidence>
<keyword evidence="2" id="KW-1185">Reference proteome</keyword>
<dbReference type="PANTHER" id="PTHR34655:SF1">
    <property type="match status" value="1"/>
</dbReference>
<reference evidence="1 2" key="2">
    <citation type="journal article" date="2012" name="Stand. Genomic Sci.">
        <title>Complete genome sequence of the moderately thermophilic mineral-sulfide-oxidizing firmicute Sulfobacillus acidophilus type strain (NAL(T)).</title>
        <authorList>
            <person name="Anderson I."/>
            <person name="Chertkov O."/>
            <person name="Chen A."/>
            <person name="Saunders E."/>
            <person name="Lapidus A."/>
            <person name="Nolan M."/>
            <person name="Lucas S."/>
            <person name="Hammon N."/>
            <person name="Deshpande S."/>
            <person name="Cheng J.F."/>
            <person name="Han C."/>
            <person name="Tapia R."/>
            <person name="Goodwin L.A."/>
            <person name="Pitluck S."/>
            <person name="Liolios K."/>
            <person name="Pagani I."/>
            <person name="Ivanova N."/>
            <person name="Mikhailova N."/>
            <person name="Pati A."/>
            <person name="Palaniappan K."/>
            <person name="Land M."/>
            <person name="Pan C."/>
            <person name="Rohde M."/>
            <person name="Pukall R."/>
            <person name="Goker M."/>
            <person name="Detter J.C."/>
            <person name="Woyke T."/>
            <person name="Bristow J."/>
            <person name="Eisen J.A."/>
            <person name="Markowitz V."/>
            <person name="Hugenholtz P."/>
            <person name="Kyrpides N.C."/>
            <person name="Klenk H.P."/>
            <person name="Mavromatis K."/>
        </authorList>
    </citation>
    <scope>NUCLEOTIDE SEQUENCE [LARGE SCALE GENOMIC DNA]</scope>
    <source>
        <strain evidence="2">ATCC 700253 / DSM 10332 / NAL</strain>
    </source>
</reference>
<dbReference type="AlphaFoldDB" id="G8TWL0"/>
<evidence type="ECO:0008006" key="3">
    <source>
        <dbReference type="Google" id="ProtNLM"/>
    </source>
</evidence>
<dbReference type="KEGG" id="sap:Sulac_2537"/>
<evidence type="ECO:0000313" key="2">
    <source>
        <dbReference type="Proteomes" id="UP000005439"/>
    </source>
</evidence>
<dbReference type="HOGENOM" id="CLU_094970_2_1_9"/>
<dbReference type="InterPro" id="IPR027396">
    <property type="entry name" value="DsrEFH-like"/>
</dbReference>
<dbReference type="EMBL" id="CP003179">
    <property type="protein sequence ID" value="AEW05999.1"/>
    <property type="molecule type" value="Genomic_DNA"/>
</dbReference>
<protein>
    <recommendedName>
        <fullName evidence="3">Peroxiredoxin family protein</fullName>
    </recommendedName>
</protein>
<proteinExistence type="predicted"/>
<dbReference type="PATRIC" id="fig|679936.5.peg.2625"/>
<dbReference type="PANTHER" id="PTHR34655">
    <property type="entry name" value="CONSERVED WITHIN P. AEROPHILUM"/>
    <property type="match status" value="1"/>
</dbReference>
<dbReference type="Gene3D" id="3.40.1260.10">
    <property type="entry name" value="DsrEFH-like"/>
    <property type="match status" value="1"/>
</dbReference>
<accession>G8TWL0</accession>
<dbReference type="SUPFAM" id="SSF75169">
    <property type="entry name" value="DsrEFH-like"/>
    <property type="match status" value="1"/>
</dbReference>
<reference evidence="2" key="1">
    <citation type="submission" date="2011-12" db="EMBL/GenBank/DDBJ databases">
        <title>The complete genome of chromosome of Sulfobacillus acidophilus DSM 10332.</title>
        <authorList>
            <person name="Lucas S."/>
            <person name="Han J."/>
            <person name="Lapidus A."/>
            <person name="Bruce D."/>
            <person name="Goodwin L."/>
            <person name="Pitluck S."/>
            <person name="Peters L."/>
            <person name="Kyrpides N."/>
            <person name="Mavromatis K."/>
            <person name="Ivanova N."/>
            <person name="Mikhailova N."/>
            <person name="Chertkov O."/>
            <person name="Saunders E."/>
            <person name="Detter J.C."/>
            <person name="Tapia R."/>
            <person name="Han C."/>
            <person name="Land M."/>
            <person name="Hauser L."/>
            <person name="Markowitz V."/>
            <person name="Cheng J.-F."/>
            <person name="Hugenholtz P."/>
            <person name="Woyke T."/>
            <person name="Wu D."/>
            <person name="Pukall R."/>
            <person name="Gehrich-Schroeter G."/>
            <person name="Schneider S."/>
            <person name="Klenk H.-P."/>
            <person name="Eisen J.A."/>
        </authorList>
    </citation>
    <scope>NUCLEOTIDE SEQUENCE [LARGE SCALE GENOMIC DNA]</scope>
    <source>
        <strain evidence="2">ATCC 700253 / DSM 10332 / NAL</strain>
    </source>
</reference>
<sequence>MGGSLNLMLLSGDYAKIHAAAMITMVAASLGQPVNIFVSMEAMPAFHKDESIRAQIPQGPMARLIVESQNQNYLDILSQAKEFGDVKIYACGLVMDLTHWTLNDLAPIFDDTLGLTAFMGQVGDGLSLTF</sequence>